<organism evidence="6 7">
    <name type="scientific">Prauserella rugosa</name>
    <dbReference type="NCBI Taxonomy" id="43354"/>
    <lineage>
        <taxon>Bacteria</taxon>
        <taxon>Bacillati</taxon>
        <taxon>Actinomycetota</taxon>
        <taxon>Actinomycetes</taxon>
        <taxon>Pseudonocardiales</taxon>
        <taxon>Pseudonocardiaceae</taxon>
        <taxon>Prauserella</taxon>
    </lineage>
</organism>
<dbReference type="SMART" id="SM00382">
    <property type="entry name" value="AAA"/>
    <property type="match status" value="1"/>
</dbReference>
<keyword evidence="1" id="KW-0813">Transport</keyword>
<evidence type="ECO:0000313" key="7">
    <source>
        <dbReference type="Proteomes" id="UP000317303"/>
    </source>
</evidence>
<feature type="compositionally biased region" description="Basic residues" evidence="4">
    <location>
        <begin position="218"/>
        <end position="239"/>
    </location>
</feature>
<evidence type="ECO:0000256" key="1">
    <source>
        <dbReference type="ARBA" id="ARBA00022448"/>
    </source>
</evidence>
<protein>
    <submittedName>
        <fullName evidence="6">ABC transporter family protein</fullName>
    </submittedName>
</protein>
<dbReference type="PROSITE" id="PS00211">
    <property type="entry name" value="ABC_TRANSPORTER_1"/>
    <property type="match status" value="1"/>
</dbReference>
<keyword evidence="2" id="KW-0547">Nucleotide-binding</keyword>
<dbReference type="RefSeq" id="WP_051757371.1">
    <property type="nucleotide sequence ID" value="NZ_JOIJ01000001.1"/>
</dbReference>
<feature type="region of interest" description="Disordered" evidence="4">
    <location>
        <begin position="181"/>
        <end position="239"/>
    </location>
</feature>
<dbReference type="InterPro" id="IPR051782">
    <property type="entry name" value="ABC_Transporter_VariousFunc"/>
</dbReference>
<dbReference type="PROSITE" id="PS50893">
    <property type="entry name" value="ABC_TRANSPORTER_2"/>
    <property type="match status" value="1"/>
</dbReference>
<evidence type="ECO:0000256" key="3">
    <source>
        <dbReference type="ARBA" id="ARBA00022840"/>
    </source>
</evidence>
<evidence type="ECO:0000259" key="5">
    <source>
        <dbReference type="PROSITE" id="PS50893"/>
    </source>
</evidence>
<feature type="domain" description="ABC transporter" evidence="5">
    <location>
        <begin position="2"/>
        <end position="231"/>
    </location>
</feature>
<name>A0A660CDX5_9PSEU</name>
<dbReference type="OrthoDB" id="5182800at2"/>
<dbReference type="InterPro" id="IPR003439">
    <property type="entry name" value="ABC_transporter-like_ATP-bd"/>
</dbReference>
<evidence type="ECO:0000256" key="4">
    <source>
        <dbReference type="SAM" id="MobiDB-lite"/>
    </source>
</evidence>
<accession>A0A660CDX5</accession>
<keyword evidence="7" id="KW-1185">Reference proteome</keyword>
<dbReference type="InterPro" id="IPR003593">
    <property type="entry name" value="AAA+_ATPase"/>
</dbReference>
<evidence type="ECO:0000313" key="6">
    <source>
        <dbReference type="EMBL" id="TWH21750.1"/>
    </source>
</evidence>
<gene>
    <name evidence="6" type="ORF">JD82_03618</name>
</gene>
<sequence length="239" mass="25352">MRRLTGVAKRYRRGGGPVLSGVDLDIAPGDVVALVGGNGSGKSTLARIVAGLSRPSEGTVTGTPTIGYLPDRFPGGQRFSALDYLTAMGRIGGLPTATGRARARTWLDRLALAGGPDVPLATLSKGNAQKVGLAQALLTEPDLVVLDEPFSGLDPDAHAALGDILDELRRSGSAVVYTEHRADRARGWPPRRTRRGHGPHRAAPHRGSGGAPAVPRRDRPRGRAVRCRRRRARGRRPRG</sequence>
<dbReference type="InterPro" id="IPR017871">
    <property type="entry name" value="ABC_transporter-like_CS"/>
</dbReference>
<dbReference type="Gene3D" id="3.40.50.300">
    <property type="entry name" value="P-loop containing nucleotide triphosphate hydrolases"/>
    <property type="match status" value="1"/>
</dbReference>
<dbReference type="GO" id="GO:0016887">
    <property type="term" value="F:ATP hydrolysis activity"/>
    <property type="evidence" value="ECO:0007669"/>
    <property type="project" value="InterPro"/>
</dbReference>
<dbReference type="Proteomes" id="UP000317303">
    <property type="component" value="Unassembled WGS sequence"/>
</dbReference>
<dbReference type="InterPro" id="IPR027417">
    <property type="entry name" value="P-loop_NTPase"/>
</dbReference>
<dbReference type="SUPFAM" id="SSF52540">
    <property type="entry name" value="P-loop containing nucleoside triphosphate hydrolases"/>
    <property type="match status" value="1"/>
</dbReference>
<dbReference type="AlphaFoldDB" id="A0A660CDX5"/>
<dbReference type="EMBL" id="VLJV01000001">
    <property type="protein sequence ID" value="TWH21750.1"/>
    <property type="molecule type" value="Genomic_DNA"/>
</dbReference>
<dbReference type="GO" id="GO:0005524">
    <property type="term" value="F:ATP binding"/>
    <property type="evidence" value="ECO:0007669"/>
    <property type="project" value="UniProtKB-KW"/>
</dbReference>
<dbReference type="PANTHER" id="PTHR42939:SF1">
    <property type="entry name" value="ABC TRANSPORTER ATP-BINDING PROTEIN ALBC-RELATED"/>
    <property type="match status" value="1"/>
</dbReference>
<proteinExistence type="predicted"/>
<feature type="compositionally biased region" description="Basic residues" evidence="4">
    <location>
        <begin position="189"/>
        <end position="204"/>
    </location>
</feature>
<keyword evidence="3" id="KW-0067">ATP-binding</keyword>
<evidence type="ECO:0000256" key="2">
    <source>
        <dbReference type="ARBA" id="ARBA00022741"/>
    </source>
</evidence>
<reference evidence="6 7" key="1">
    <citation type="submission" date="2019-07" db="EMBL/GenBank/DDBJ databases">
        <title>R&amp;d 2014.</title>
        <authorList>
            <person name="Klenk H.-P."/>
        </authorList>
    </citation>
    <scope>NUCLEOTIDE SEQUENCE [LARGE SCALE GENOMIC DNA]</scope>
    <source>
        <strain evidence="6 7">DSM 43194</strain>
    </source>
</reference>
<dbReference type="Pfam" id="PF00005">
    <property type="entry name" value="ABC_tran"/>
    <property type="match status" value="1"/>
</dbReference>
<comment type="caution">
    <text evidence="6">The sequence shown here is derived from an EMBL/GenBank/DDBJ whole genome shotgun (WGS) entry which is preliminary data.</text>
</comment>
<dbReference type="PANTHER" id="PTHR42939">
    <property type="entry name" value="ABC TRANSPORTER ATP-BINDING PROTEIN ALBC-RELATED"/>
    <property type="match status" value="1"/>
</dbReference>